<evidence type="ECO:0000259" key="1">
    <source>
        <dbReference type="SMART" id="SM00829"/>
    </source>
</evidence>
<sequence length="326" mass="33700">MPRAIIADAFGPPEVYEIREHLTSEPGPGQIRVAVKAIGISYVDVLTAAGKYQVTPPLPFIPGSECAGVVEAVGEGVTHLAVGDRVMGSSFGGIFVEQGTFRASSFNKVPDALSLEQAAVFPPSYTTAFHALSDRGRLQSGETLLVLGAAGATGVAAIQTGKALGARVIASASSEEKRELCREAGADAVVNTRSEDWRGEVKAAAGGRGTVDVVFDPVGGDMTDPAFRTLGYDGRYLVIGFTGGISALKTNLPLVKTASLIGVQLRAFGEAEPAKAQANFAKVLEIAATGALKPAIGQVYAFDDFRAAMNAAFKGEGAGRVVMRVG</sequence>
<evidence type="ECO:0000313" key="2">
    <source>
        <dbReference type="EMBL" id="MEJ5975683.1"/>
    </source>
</evidence>
<dbReference type="InterPro" id="IPR036291">
    <property type="entry name" value="NAD(P)-bd_dom_sf"/>
</dbReference>
<evidence type="ECO:0000313" key="3">
    <source>
        <dbReference type="Proteomes" id="UP001361239"/>
    </source>
</evidence>
<accession>A0ABU8RRR8</accession>
<dbReference type="SUPFAM" id="SSF51735">
    <property type="entry name" value="NAD(P)-binding Rossmann-fold domains"/>
    <property type="match status" value="1"/>
</dbReference>
<dbReference type="PANTHER" id="PTHR43677:SF4">
    <property type="entry name" value="QUINONE OXIDOREDUCTASE-LIKE PROTEIN 2"/>
    <property type="match status" value="1"/>
</dbReference>
<dbReference type="GO" id="GO:0016491">
    <property type="term" value="F:oxidoreductase activity"/>
    <property type="evidence" value="ECO:0007669"/>
    <property type="project" value="UniProtKB-KW"/>
</dbReference>
<dbReference type="CDD" id="cd08241">
    <property type="entry name" value="QOR1"/>
    <property type="match status" value="1"/>
</dbReference>
<proteinExistence type="predicted"/>
<dbReference type="Pfam" id="PF08240">
    <property type="entry name" value="ADH_N"/>
    <property type="match status" value="1"/>
</dbReference>
<dbReference type="RefSeq" id="WP_339585615.1">
    <property type="nucleotide sequence ID" value="NZ_JBBHJZ010000001.1"/>
</dbReference>
<dbReference type="PANTHER" id="PTHR43677">
    <property type="entry name" value="SHORT-CHAIN DEHYDROGENASE/REDUCTASE"/>
    <property type="match status" value="1"/>
</dbReference>
<reference evidence="2 3" key="1">
    <citation type="submission" date="2024-03" db="EMBL/GenBank/DDBJ databases">
        <authorList>
            <person name="Jo J.-H."/>
        </authorList>
    </citation>
    <scope>NUCLEOTIDE SEQUENCE [LARGE SCALE GENOMIC DNA]</scope>
    <source>
        <strain evidence="2 3">PS1R-30</strain>
    </source>
</reference>
<dbReference type="SMART" id="SM00829">
    <property type="entry name" value="PKS_ER"/>
    <property type="match status" value="1"/>
</dbReference>
<dbReference type="Proteomes" id="UP001361239">
    <property type="component" value="Unassembled WGS sequence"/>
</dbReference>
<keyword evidence="2" id="KW-0560">Oxidoreductase</keyword>
<gene>
    <name evidence="2" type="ORF">WG901_03490</name>
</gene>
<dbReference type="EC" id="1.-.-.-" evidence="2"/>
<dbReference type="Pfam" id="PF00107">
    <property type="entry name" value="ADH_zinc_N"/>
    <property type="match status" value="1"/>
</dbReference>
<dbReference type="Gene3D" id="3.40.50.720">
    <property type="entry name" value="NAD(P)-binding Rossmann-like Domain"/>
    <property type="match status" value="1"/>
</dbReference>
<dbReference type="InterPro" id="IPR020843">
    <property type="entry name" value="ER"/>
</dbReference>
<dbReference type="InterPro" id="IPR011032">
    <property type="entry name" value="GroES-like_sf"/>
</dbReference>
<feature type="domain" description="Enoyl reductase (ER)" evidence="1">
    <location>
        <begin position="11"/>
        <end position="323"/>
    </location>
</feature>
<protein>
    <submittedName>
        <fullName evidence="2">NADPH:quinone oxidoreductase family protein</fullName>
        <ecNumber evidence="2">1.-.-.-</ecNumber>
    </submittedName>
</protein>
<dbReference type="EMBL" id="JBBHJZ010000001">
    <property type="protein sequence ID" value="MEJ5975683.1"/>
    <property type="molecule type" value="Genomic_DNA"/>
</dbReference>
<name>A0ABU8RRR8_9SPHN</name>
<dbReference type="InterPro" id="IPR013149">
    <property type="entry name" value="ADH-like_C"/>
</dbReference>
<dbReference type="InterPro" id="IPR051397">
    <property type="entry name" value="Zn-ADH-like_protein"/>
</dbReference>
<comment type="caution">
    <text evidence="2">The sequence shown here is derived from an EMBL/GenBank/DDBJ whole genome shotgun (WGS) entry which is preliminary data.</text>
</comment>
<dbReference type="SUPFAM" id="SSF50129">
    <property type="entry name" value="GroES-like"/>
    <property type="match status" value="1"/>
</dbReference>
<dbReference type="Gene3D" id="3.90.180.10">
    <property type="entry name" value="Medium-chain alcohol dehydrogenases, catalytic domain"/>
    <property type="match status" value="1"/>
</dbReference>
<organism evidence="2 3">
    <name type="scientific">Novosphingobium anseongense</name>
    <dbReference type="NCBI Taxonomy" id="3133436"/>
    <lineage>
        <taxon>Bacteria</taxon>
        <taxon>Pseudomonadati</taxon>
        <taxon>Pseudomonadota</taxon>
        <taxon>Alphaproteobacteria</taxon>
        <taxon>Sphingomonadales</taxon>
        <taxon>Sphingomonadaceae</taxon>
        <taxon>Novosphingobium</taxon>
    </lineage>
</organism>
<keyword evidence="3" id="KW-1185">Reference proteome</keyword>
<dbReference type="InterPro" id="IPR013154">
    <property type="entry name" value="ADH-like_N"/>
</dbReference>